<evidence type="ECO:0000256" key="7">
    <source>
        <dbReference type="ARBA" id="ARBA00022771"/>
    </source>
</evidence>
<dbReference type="EC" id="2.3.1.48" evidence="3"/>
<evidence type="ECO:0000259" key="20">
    <source>
        <dbReference type="PROSITE" id="PS51727"/>
    </source>
</evidence>
<evidence type="ECO:0000256" key="3">
    <source>
        <dbReference type="ARBA" id="ARBA00013184"/>
    </source>
</evidence>
<feature type="domain" description="CBP/p300-type HAT" evidence="20">
    <location>
        <begin position="1098"/>
        <end position="1534"/>
    </location>
</feature>
<feature type="compositionally biased region" description="Polar residues" evidence="17">
    <location>
        <begin position="540"/>
        <end position="555"/>
    </location>
</feature>
<dbReference type="GO" id="GO:0000123">
    <property type="term" value="C:histone acetyltransferase complex"/>
    <property type="evidence" value="ECO:0007669"/>
    <property type="project" value="TreeGrafter"/>
</dbReference>
<dbReference type="OMA" id="YACSHCC"/>
<evidence type="ECO:0000256" key="15">
    <source>
        <dbReference type="ARBA" id="ARBA00048017"/>
    </source>
</evidence>
<dbReference type="CDD" id="cd15614">
    <property type="entry name" value="PHD_HAC_like"/>
    <property type="match status" value="1"/>
</dbReference>
<feature type="compositionally biased region" description="Polar residues" evidence="17">
    <location>
        <begin position="474"/>
        <end position="495"/>
    </location>
</feature>
<evidence type="ECO:0000256" key="8">
    <source>
        <dbReference type="ARBA" id="ARBA00022833"/>
    </source>
</evidence>
<evidence type="ECO:0000313" key="22">
    <source>
        <dbReference type="Proteomes" id="UP000007015"/>
    </source>
</evidence>
<dbReference type="GO" id="GO:0031490">
    <property type="term" value="F:chromatin DNA binding"/>
    <property type="evidence" value="ECO:0007669"/>
    <property type="project" value="TreeGrafter"/>
</dbReference>
<dbReference type="PANTHER" id="PTHR13808">
    <property type="entry name" value="CBP/P300-RELATED"/>
    <property type="match status" value="1"/>
</dbReference>
<dbReference type="PROSITE" id="PS50135">
    <property type="entry name" value="ZF_ZZ_2"/>
    <property type="match status" value="2"/>
</dbReference>
<dbReference type="Pfam" id="PF08214">
    <property type="entry name" value="HAT_KAT11"/>
    <property type="match status" value="1"/>
</dbReference>
<dbReference type="Proteomes" id="UP000007015">
    <property type="component" value="Chromosome 2"/>
</dbReference>
<evidence type="ECO:0000256" key="12">
    <source>
        <dbReference type="ARBA" id="ARBA00023163"/>
    </source>
</evidence>
<dbReference type="InterPro" id="IPR035898">
    <property type="entry name" value="TAZ_dom_sf"/>
</dbReference>
<dbReference type="InterPro" id="IPR011011">
    <property type="entry name" value="Znf_FYVE_PHD"/>
</dbReference>
<dbReference type="FunFam" id="3.30.60.90:FF:000022">
    <property type="entry name" value="Histone acetyltransferase of the CBP family 12"/>
    <property type="match status" value="1"/>
</dbReference>
<evidence type="ECO:0000256" key="11">
    <source>
        <dbReference type="ARBA" id="ARBA00023159"/>
    </source>
</evidence>
<keyword evidence="22" id="KW-1185">Reference proteome</keyword>
<evidence type="ECO:0000256" key="2">
    <source>
        <dbReference type="ARBA" id="ARBA00004123"/>
    </source>
</evidence>
<dbReference type="STRING" id="39946.B8AHD6"/>
<dbReference type="SMART" id="SM01250">
    <property type="entry name" value="KAT11"/>
    <property type="match status" value="1"/>
</dbReference>
<dbReference type="Gene3D" id="3.30.60.90">
    <property type="match status" value="2"/>
</dbReference>
<feature type="region of interest" description="Disordered" evidence="17">
    <location>
        <begin position="463"/>
        <end position="497"/>
    </location>
</feature>
<feature type="compositionally biased region" description="Low complexity" evidence="17">
    <location>
        <begin position="463"/>
        <end position="473"/>
    </location>
</feature>
<feature type="region of interest" description="Disordered" evidence="17">
    <location>
        <begin position="532"/>
        <end position="555"/>
    </location>
</feature>
<dbReference type="SMART" id="SM00291">
    <property type="entry name" value="ZnF_ZZ"/>
    <property type="match status" value="2"/>
</dbReference>
<keyword evidence="14" id="KW-0012">Acyltransferase</keyword>
<gene>
    <name evidence="21" type="ORF">OsI_05772</name>
</gene>
<evidence type="ECO:0000256" key="16">
    <source>
        <dbReference type="PROSITE-ProRule" id="PRU00228"/>
    </source>
</evidence>
<evidence type="ECO:0000256" key="6">
    <source>
        <dbReference type="ARBA" id="ARBA00022737"/>
    </source>
</evidence>
<feature type="domain" description="ZZ-type" evidence="19">
    <location>
        <begin position="1416"/>
        <end position="1479"/>
    </location>
</feature>
<feature type="region of interest" description="Disordered" evidence="17">
    <location>
        <begin position="890"/>
        <end position="916"/>
    </location>
</feature>
<keyword evidence="7 16" id="KW-0863">Zinc-finger</keyword>
<accession>B8AHD6</accession>
<feature type="domain" description="ZZ-type" evidence="19">
    <location>
        <begin position="1536"/>
        <end position="1588"/>
    </location>
</feature>
<evidence type="ECO:0000256" key="14">
    <source>
        <dbReference type="ARBA" id="ARBA00023315"/>
    </source>
</evidence>
<dbReference type="SUPFAM" id="SSF57933">
    <property type="entry name" value="TAZ domain"/>
    <property type="match status" value="2"/>
</dbReference>
<dbReference type="InterPro" id="IPR013178">
    <property type="entry name" value="Histone_AcTrfase_Rtt109/CBP"/>
</dbReference>
<dbReference type="PROSITE" id="PS51727">
    <property type="entry name" value="CBP_P300_HAT"/>
    <property type="match status" value="1"/>
</dbReference>
<evidence type="ECO:0000259" key="18">
    <source>
        <dbReference type="PROSITE" id="PS50134"/>
    </source>
</evidence>
<dbReference type="Pfam" id="PF00569">
    <property type="entry name" value="ZZ"/>
    <property type="match status" value="1"/>
</dbReference>
<evidence type="ECO:0000256" key="1">
    <source>
        <dbReference type="ARBA" id="ARBA00002581"/>
    </source>
</evidence>
<dbReference type="Pfam" id="PF02135">
    <property type="entry name" value="zf-TAZ"/>
    <property type="match status" value="2"/>
</dbReference>
<comment type="function">
    <text evidence="1">Acetyltransferase enzyme. Acetylates histones, giving a specific tag for transcriptional activation.</text>
</comment>
<keyword evidence="9" id="KW-0156">Chromatin regulator</keyword>
<evidence type="ECO:0000313" key="21">
    <source>
        <dbReference type="EMBL" id="EEC72442.1"/>
    </source>
</evidence>
<evidence type="ECO:0000256" key="10">
    <source>
        <dbReference type="ARBA" id="ARBA00023015"/>
    </source>
</evidence>
<comment type="subcellular location">
    <subcellularLocation>
        <location evidence="2">Nucleus</location>
    </subcellularLocation>
</comment>
<keyword evidence="8" id="KW-0862">Zinc</keyword>
<dbReference type="HOGENOM" id="CLU_002956_2_0_1"/>
<reference evidence="21 22" key="1">
    <citation type="journal article" date="2005" name="PLoS Biol.">
        <title>The genomes of Oryza sativa: a history of duplications.</title>
        <authorList>
            <person name="Yu J."/>
            <person name="Wang J."/>
            <person name="Lin W."/>
            <person name="Li S."/>
            <person name="Li H."/>
            <person name="Zhou J."/>
            <person name="Ni P."/>
            <person name="Dong W."/>
            <person name="Hu S."/>
            <person name="Zeng C."/>
            <person name="Zhang J."/>
            <person name="Zhang Y."/>
            <person name="Li R."/>
            <person name="Xu Z."/>
            <person name="Li S."/>
            <person name="Li X."/>
            <person name="Zheng H."/>
            <person name="Cong L."/>
            <person name="Lin L."/>
            <person name="Yin J."/>
            <person name="Geng J."/>
            <person name="Li G."/>
            <person name="Shi J."/>
            <person name="Liu J."/>
            <person name="Lv H."/>
            <person name="Li J."/>
            <person name="Wang J."/>
            <person name="Deng Y."/>
            <person name="Ran L."/>
            <person name="Shi X."/>
            <person name="Wang X."/>
            <person name="Wu Q."/>
            <person name="Li C."/>
            <person name="Ren X."/>
            <person name="Wang J."/>
            <person name="Wang X."/>
            <person name="Li D."/>
            <person name="Liu D."/>
            <person name="Zhang X."/>
            <person name="Ji Z."/>
            <person name="Zhao W."/>
            <person name="Sun Y."/>
            <person name="Zhang Z."/>
            <person name="Bao J."/>
            <person name="Han Y."/>
            <person name="Dong L."/>
            <person name="Ji J."/>
            <person name="Chen P."/>
            <person name="Wu S."/>
            <person name="Liu J."/>
            <person name="Xiao Y."/>
            <person name="Bu D."/>
            <person name="Tan J."/>
            <person name="Yang L."/>
            <person name="Ye C."/>
            <person name="Zhang J."/>
            <person name="Xu J."/>
            <person name="Zhou Y."/>
            <person name="Yu Y."/>
            <person name="Zhang B."/>
            <person name="Zhuang S."/>
            <person name="Wei H."/>
            <person name="Liu B."/>
            <person name="Lei M."/>
            <person name="Yu H."/>
            <person name="Li Y."/>
            <person name="Xu H."/>
            <person name="Wei S."/>
            <person name="He X."/>
            <person name="Fang L."/>
            <person name="Zhang Z."/>
            <person name="Zhang Y."/>
            <person name="Huang X."/>
            <person name="Su Z."/>
            <person name="Tong W."/>
            <person name="Li J."/>
            <person name="Tong Z."/>
            <person name="Li S."/>
            <person name="Ye J."/>
            <person name="Wang L."/>
            <person name="Fang L."/>
            <person name="Lei T."/>
            <person name="Chen C."/>
            <person name="Chen H."/>
            <person name="Xu Z."/>
            <person name="Li H."/>
            <person name="Huang H."/>
            <person name="Zhang F."/>
            <person name="Xu H."/>
            <person name="Li N."/>
            <person name="Zhao C."/>
            <person name="Li S."/>
            <person name="Dong L."/>
            <person name="Huang Y."/>
            <person name="Li L."/>
            <person name="Xi Y."/>
            <person name="Qi Q."/>
            <person name="Li W."/>
            <person name="Zhang B."/>
            <person name="Hu W."/>
            <person name="Zhang Y."/>
            <person name="Tian X."/>
            <person name="Jiao Y."/>
            <person name="Liang X."/>
            <person name="Jin J."/>
            <person name="Gao L."/>
            <person name="Zheng W."/>
            <person name="Hao B."/>
            <person name="Liu S."/>
            <person name="Wang W."/>
            <person name="Yuan L."/>
            <person name="Cao M."/>
            <person name="McDermott J."/>
            <person name="Samudrala R."/>
            <person name="Wang J."/>
            <person name="Wong G.K."/>
            <person name="Yang H."/>
        </authorList>
    </citation>
    <scope>NUCLEOTIDE SEQUENCE [LARGE SCALE GENOMIC DNA]</scope>
    <source>
        <strain evidence="22">cv. 93-11</strain>
    </source>
</reference>
<dbReference type="Gene3D" id="3.30.40.10">
    <property type="entry name" value="Zinc/RING finger domain, C3HC4 (zinc finger)"/>
    <property type="match status" value="1"/>
</dbReference>
<feature type="compositionally biased region" description="Basic and acidic residues" evidence="17">
    <location>
        <begin position="890"/>
        <end position="903"/>
    </location>
</feature>
<dbReference type="GO" id="GO:0004402">
    <property type="term" value="F:histone acetyltransferase activity"/>
    <property type="evidence" value="ECO:0007669"/>
    <property type="project" value="InterPro"/>
</dbReference>
<dbReference type="EMBL" id="CM000127">
    <property type="protein sequence ID" value="EEC72442.1"/>
    <property type="molecule type" value="Genomic_DNA"/>
</dbReference>
<dbReference type="InterPro" id="IPR031162">
    <property type="entry name" value="CBP_P300_HAT"/>
</dbReference>
<dbReference type="PROSITE" id="PS50134">
    <property type="entry name" value="ZF_TAZ"/>
    <property type="match status" value="2"/>
</dbReference>
<keyword evidence="4" id="KW-0808">Transferase</keyword>
<dbReference type="PROSITE" id="PS01357">
    <property type="entry name" value="ZF_ZZ_1"/>
    <property type="match status" value="1"/>
</dbReference>
<dbReference type="Gene3D" id="1.20.1020.10">
    <property type="entry name" value="TAZ domain"/>
    <property type="match status" value="2"/>
</dbReference>
<dbReference type="InterPro" id="IPR019786">
    <property type="entry name" value="Zinc_finger_PHD-type_CS"/>
</dbReference>
<keyword evidence="6" id="KW-0677">Repeat</keyword>
<organism evidence="21 22">
    <name type="scientific">Oryza sativa subsp. indica</name>
    <name type="common">Rice</name>
    <dbReference type="NCBI Taxonomy" id="39946"/>
    <lineage>
        <taxon>Eukaryota</taxon>
        <taxon>Viridiplantae</taxon>
        <taxon>Streptophyta</taxon>
        <taxon>Embryophyta</taxon>
        <taxon>Tracheophyta</taxon>
        <taxon>Spermatophyta</taxon>
        <taxon>Magnoliopsida</taxon>
        <taxon>Liliopsida</taxon>
        <taxon>Poales</taxon>
        <taxon>Poaceae</taxon>
        <taxon>BOP clade</taxon>
        <taxon>Oryzoideae</taxon>
        <taxon>Oryzeae</taxon>
        <taxon>Oryzinae</taxon>
        <taxon>Oryza</taxon>
        <taxon>Oryza sativa</taxon>
    </lineage>
</organism>
<dbReference type="GO" id="GO:0005667">
    <property type="term" value="C:transcription regulator complex"/>
    <property type="evidence" value="ECO:0007669"/>
    <property type="project" value="TreeGrafter"/>
</dbReference>
<evidence type="ECO:0000259" key="19">
    <source>
        <dbReference type="PROSITE" id="PS50135"/>
    </source>
</evidence>
<protein>
    <recommendedName>
        <fullName evidence="3">histone acetyltransferase</fullName>
        <ecNumber evidence="3">2.3.1.48</ecNumber>
    </recommendedName>
</protein>
<evidence type="ECO:0000256" key="5">
    <source>
        <dbReference type="ARBA" id="ARBA00022723"/>
    </source>
</evidence>
<dbReference type="Gramene" id="BGIOSGA007487-TA">
    <property type="protein sequence ID" value="BGIOSGA007487-PA"/>
    <property type="gene ID" value="BGIOSGA007487"/>
</dbReference>
<dbReference type="GO" id="GO:0005634">
    <property type="term" value="C:nucleus"/>
    <property type="evidence" value="ECO:0007669"/>
    <property type="project" value="UniProtKB-SubCell"/>
</dbReference>
<evidence type="ECO:0000256" key="4">
    <source>
        <dbReference type="ARBA" id="ARBA00022679"/>
    </source>
</evidence>
<feature type="domain" description="TAZ-type" evidence="18">
    <location>
        <begin position="655"/>
        <end position="736"/>
    </location>
</feature>
<sequence>MWDKRRTCPGRCRGRRRRLIRLVAVASVGADGLPQQMQDVVGLGGLDTQFLLMRNTMRDRIFEYIGRKQSSTDWRRRLPELAKRLEEILYRKFLNKADYLNMMRGPVEPQLQFAIKTLSAQNQQNQQNQQMPRQMASSSGYGTMIPTPGITQSATGNSRMPYVTDNTGLPSSGATMVPQGANTGTSLPGSMSNGYQHLTTSVPLNSTTSSIPSTMGPVGIQRQVTHMIPTPGFNNQQNVPVNPDFSNGAGYFNGEPTVTSQMQQQKQFPSNQNSHQIQHIGGHSNSGMHSNMLENSSAYGLSDGHVNGGMGVHGSNMQLTNRSAASEAYINISTYGNSPKPVQQQFNQHPPQRIPTPVDISGSGNFYNTGSSALTAANNHSMGATNLPSRSRMNSMLHTNQLNMQSIQPQPQIKTEVLDQPEKMNFQSSQLTHEQLIRQQHSMQQHQMQPSSQFVQNQYHLNQQQPNSQHQQSILRSNSLKQPQLSSSHSMQLSEQGALPHTELISSQATEHADIPIYQGQYQQRSAHDNVKGGQVFGHLSSSQNFHSNASHDSQQLLPTNQQLDDSSNDVSYVLKGSQPEQMHQAQWRPQTMEKAPVTNDSSLEKQIQADLCQRTMSQDGAQQPFSSDWRLPGCTVTPADPALPKLPSGGLEQAAGNIYYFRQMKWLLLLFHAKSCLTPVGSCKFHRCFQVQELVKHFENCKRKDCSYRDCRRSRMVTEHYKACVDLQCPVCSNAKKLLQRSAELASKQKPPEPRKIAQQNTAQRIMNGVEGDIMDIDLVSDEIFDSQPSVPKRLKMQPVSPSTAEREVSMPSNAGLILQETHSELPDQNNKVGQLKMDVKIDPRPLQKPAKIGYGTDGNVPTARHNVAPGGSNEIKTHVKQEIMPIDKETSETAPEVKNEANDSTDITVSKSGKPKIKGVSMTELFTPEQIQEHINSLRLWVGQSKAKAEKNQLMGHNENENSCQLCKVEKLTFEPPPIYCSPCGARIKRNAPYYTVGTGDTRHFFCIPCYNESRGDTIEVEGQNFLKARFEKKRNDEETEEWWVQCDKCECWQHQICALFNGRRNDGGQAEYTCPNCYVEEVKRGLRMPLPQSAVLGAKDLPRTVLSDHIEDRLFKRLKQERQDRAAQERKSIEEVPGAEGLVVRVVSSVDKKLEVKPRFLEIFQEDNYPTEFPYKSKAVLLFQKIEGVEVCLFGMYVQEFGAECSYPNQRRVYLSYLDSVKYFRPEIRTVSGEALRTFVYHEILIGYLEYCKQRGFTSCYIWACPPLKGEDYILYCHPEIQKTPKSDKLREWYLSMLRKATKEEIVVELTNLYDHFFITMGECKAKVTASRLPYFDGDYWPGAAEDMINQLRQEEDDRKQQKKGKTKKIITKRALKAAGHTDLSGNASKDAMLMHKLGETIYPMKEDFIMVHLQYSCSHCCTLMVSGKRWVCHQCRSFYICDKCYDAEQQLEDRERHPSNSRDTHTLHPVDIVGLPKDTKDRDDILESEFFDTRQAFLSLCQGNHYQYDTLRRAKHSSMMVLYHLHNPTAPAFVTTCNVCCHDIETGQGWRCEVCPDFDVCNSCYQKGAVNHAHKLTNHPSAADRDAQNKEARQMRVQQLRKMLDLLVHASTCRSGSCQYPNCRKVKGLFRHGMQCKTRASGGCVLCKKMWYMLQLHARACRDSGCNVPRCRDLKEHLRRLQQQSDSRRRAAVNEMMRQRAAEVAANE</sequence>
<dbReference type="PROSITE" id="PS01359">
    <property type="entry name" value="ZF_PHD_1"/>
    <property type="match status" value="1"/>
</dbReference>
<evidence type="ECO:0000256" key="9">
    <source>
        <dbReference type="ARBA" id="ARBA00022853"/>
    </source>
</evidence>
<dbReference type="SMR" id="B8AHD6"/>
<dbReference type="GO" id="GO:0008270">
    <property type="term" value="F:zinc ion binding"/>
    <property type="evidence" value="ECO:0007669"/>
    <property type="project" value="UniProtKB-KW"/>
</dbReference>
<dbReference type="PANTHER" id="PTHR13808:SF1">
    <property type="entry name" value="HISTONE ACETYLTRANSFERASE"/>
    <property type="match status" value="1"/>
</dbReference>
<dbReference type="InterPro" id="IPR000433">
    <property type="entry name" value="Znf_ZZ"/>
</dbReference>
<dbReference type="InterPro" id="IPR000197">
    <property type="entry name" value="Znf_TAZ"/>
</dbReference>
<keyword evidence="13" id="KW-0539">Nucleus</keyword>
<feature type="domain" description="TAZ-type" evidence="18">
    <location>
        <begin position="1594"/>
        <end position="1678"/>
    </location>
</feature>
<dbReference type="FunFam" id="1.20.1020.10:FF:000003">
    <property type="entry name" value="Histone acetyltransferase HAC1-like protein"/>
    <property type="match status" value="1"/>
</dbReference>
<dbReference type="SUPFAM" id="SSF57903">
    <property type="entry name" value="FYVE/PHD zinc finger"/>
    <property type="match status" value="1"/>
</dbReference>
<evidence type="ECO:0000256" key="17">
    <source>
        <dbReference type="SAM" id="MobiDB-lite"/>
    </source>
</evidence>
<dbReference type="InterPro" id="IPR043145">
    <property type="entry name" value="Znf_ZZ_sf"/>
</dbReference>
<feature type="compositionally biased region" description="Polar residues" evidence="17">
    <location>
        <begin position="904"/>
        <end position="913"/>
    </location>
</feature>
<evidence type="ECO:0000256" key="13">
    <source>
        <dbReference type="ARBA" id="ARBA00023242"/>
    </source>
</evidence>
<dbReference type="GO" id="GO:0045944">
    <property type="term" value="P:positive regulation of transcription by RNA polymerase II"/>
    <property type="evidence" value="ECO:0007669"/>
    <property type="project" value="TreeGrafter"/>
</dbReference>
<dbReference type="GO" id="GO:0003713">
    <property type="term" value="F:transcription coactivator activity"/>
    <property type="evidence" value="ECO:0007669"/>
    <property type="project" value="TreeGrafter"/>
</dbReference>
<keyword evidence="12" id="KW-0804">Transcription</keyword>
<dbReference type="InterPro" id="IPR013083">
    <property type="entry name" value="Znf_RING/FYVE/PHD"/>
</dbReference>
<name>B8AHD6_ORYSI</name>
<dbReference type="SMART" id="SM00551">
    <property type="entry name" value="ZnF_TAZ"/>
    <property type="match status" value="2"/>
</dbReference>
<proteinExistence type="predicted"/>
<dbReference type="SUPFAM" id="SSF57850">
    <property type="entry name" value="RING/U-box"/>
    <property type="match status" value="2"/>
</dbReference>
<comment type="catalytic activity">
    <reaction evidence="15">
        <text>L-lysyl-[protein] + acetyl-CoA = N(6)-acetyl-L-lysyl-[protein] + CoA + H(+)</text>
        <dbReference type="Rhea" id="RHEA:45948"/>
        <dbReference type="Rhea" id="RHEA-COMP:9752"/>
        <dbReference type="Rhea" id="RHEA-COMP:10731"/>
        <dbReference type="ChEBI" id="CHEBI:15378"/>
        <dbReference type="ChEBI" id="CHEBI:29969"/>
        <dbReference type="ChEBI" id="CHEBI:57287"/>
        <dbReference type="ChEBI" id="CHEBI:57288"/>
        <dbReference type="ChEBI" id="CHEBI:61930"/>
        <dbReference type="EC" id="2.3.1.48"/>
    </reaction>
</comment>
<keyword evidence="5" id="KW-0479">Metal-binding</keyword>
<keyword evidence="11" id="KW-0010">Activator</keyword>
<keyword evidence="10" id="KW-0805">Transcription regulation</keyword>